<dbReference type="SUPFAM" id="SSF56219">
    <property type="entry name" value="DNase I-like"/>
    <property type="match status" value="1"/>
</dbReference>
<dbReference type="Gene3D" id="3.60.10.10">
    <property type="entry name" value="Endonuclease/exonuclease/phosphatase"/>
    <property type="match status" value="1"/>
</dbReference>
<keyword evidence="4" id="KW-0255">Endonuclease</keyword>
<accession>A0A167GZF0</accession>
<name>A0A167GZF0_9FLAO</name>
<dbReference type="InterPro" id="IPR005135">
    <property type="entry name" value="Endo/exonuclease/phosphatase"/>
</dbReference>
<evidence type="ECO:0000256" key="2">
    <source>
        <dbReference type="SAM" id="Phobius"/>
    </source>
</evidence>
<dbReference type="GO" id="GO:0004519">
    <property type="term" value="F:endonuclease activity"/>
    <property type="evidence" value="ECO:0007669"/>
    <property type="project" value="UniProtKB-KW"/>
</dbReference>
<dbReference type="InterPro" id="IPR036691">
    <property type="entry name" value="Endo/exonu/phosph_ase_sf"/>
</dbReference>
<feature type="transmembrane region" description="Helical" evidence="2">
    <location>
        <begin position="7"/>
        <end position="29"/>
    </location>
</feature>
<evidence type="ECO:0000256" key="1">
    <source>
        <dbReference type="SAM" id="MobiDB-lite"/>
    </source>
</evidence>
<organism evidence="4 5">
    <name type="scientific">Cochleicola gelatinilyticus</name>
    <dbReference type="NCBI Taxonomy" id="1763537"/>
    <lineage>
        <taxon>Bacteria</taxon>
        <taxon>Pseudomonadati</taxon>
        <taxon>Bacteroidota</taxon>
        <taxon>Flavobacteriia</taxon>
        <taxon>Flavobacteriales</taxon>
        <taxon>Flavobacteriaceae</taxon>
        <taxon>Cochleicola</taxon>
    </lineage>
</organism>
<keyword evidence="5" id="KW-1185">Reference proteome</keyword>
<dbReference type="OrthoDB" id="9796594at2"/>
<keyword evidence="2" id="KW-0472">Membrane</keyword>
<evidence type="ECO:0000313" key="4">
    <source>
        <dbReference type="EMBL" id="OAB78055.1"/>
    </source>
</evidence>
<feature type="region of interest" description="Disordered" evidence="1">
    <location>
        <begin position="334"/>
        <end position="358"/>
    </location>
</feature>
<keyword evidence="4" id="KW-0540">Nuclease</keyword>
<dbReference type="STRING" id="1763537.ULVI_11260"/>
<proteinExistence type="predicted"/>
<dbReference type="Pfam" id="PF03372">
    <property type="entry name" value="Exo_endo_phos"/>
    <property type="match status" value="1"/>
</dbReference>
<keyword evidence="4" id="KW-0378">Hydrolase</keyword>
<feature type="compositionally biased region" description="Basic and acidic residues" evidence="1">
    <location>
        <begin position="340"/>
        <end position="358"/>
    </location>
</feature>
<dbReference type="AlphaFoldDB" id="A0A167GZF0"/>
<dbReference type="EMBL" id="LRXL01000045">
    <property type="protein sequence ID" value="OAB78055.1"/>
    <property type="molecule type" value="Genomic_DNA"/>
</dbReference>
<protein>
    <submittedName>
        <fullName evidence="4">Endonuclease</fullName>
    </submittedName>
</protein>
<sequence>MNLKNFLQIFGAIAIVLTLVPLIAIDYWWIRMFDFPHIQLTVLTFTAMITYFMRFDIKSWQDHFFAFAIIGCFIFQFVKIYPYTPFAPYVVLNSTPEKSERDISIYTANVFQENKEKDAVIADIITRDPDVLLFLETNKDWQNHIEKHVLKSYPYTILEPLPNTYGMLLYSKKKLIDPKIKYLVDDSIPSFHTKLLLTPTDTVQVYTIHPTPPMPQHNPSSSDRDAEMMKIANMSRASKLPVLVIGDFNDVAWSATTSLFENVGELLDVRKGRGFYNTFNANSFLLRWPLDHIFVSSEFRVIQVTLGKDIHSDHFPTFTHLSFEPELAYLQKPQPPSEAELQRAKEQASGVRKLELDF</sequence>
<keyword evidence="2" id="KW-1133">Transmembrane helix</keyword>
<comment type="caution">
    <text evidence="4">The sequence shown here is derived from an EMBL/GenBank/DDBJ whole genome shotgun (WGS) entry which is preliminary data.</text>
</comment>
<feature type="transmembrane region" description="Helical" evidence="2">
    <location>
        <begin position="35"/>
        <end position="52"/>
    </location>
</feature>
<keyword evidence="2" id="KW-0812">Transmembrane</keyword>
<evidence type="ECO:0000259" key="3">
    <source>
        <dbReference type="Pfam" id="PF03372"/>
    </source>
</evidence>
<reference evidence="4 5" key="1">
    <citation type="submission" date="2016-02" db="EMBL/GenBank/DDBJ databases">
        <title>Ulvibacter sp. LPB0005, isolated from Thais luteostoma.</title>
        <authorList>
            <person name="Shin S.-K."/>
            <person name="Yi H."/>
        </authorList>
    </citation>
    <scope>NUCLEOTIDE SEQUENCE [LARGE SCALE GENOMIC DNA]</scope>
    <source>
        <strain evidence="4 5">LPB0005</strain>
    </source>
</reference>
<dbReference type="RefSeq" id="WP_068592869.1">
    <property type="nucleotide sequence ID" value="NZ_LRXL01000045.1"/>
</dbReference>
<evidence type="ECO:0000313" key="5">
    <source>
        <dbReference type="Proteomes" id="UP000077013"/>
    </source>
</evidence>
<dbReference type="Proteomes" id="UP000077013">
    <property type="component" value="Unassembled WGS sequence"/>
</dbReference>
<feature type="domain" description="Endonuclease/exonuclease/phosphatase" evidence="3">
    <location>
        <begin position="107"/>
        <end position="314"/>
    </location>
</feature>
<feature type="transmembrane region" description="Helical" evidence="2">
    <location>
        <begin position="64"/>
        <end position="83"/>
    </location>
</feature>
<gene>
    <name evidence="4" type="ORF">ULVI_11260</name>
</gene>